<evidence type="ECO:0000313" key="3">
    <source>
        <dbReference type="Proteomes" id="UP001287286"/>
    </source>
</evidence>
<dbReference type="SUPFAM" id="SSF56973">
    <property type="entry name" value="Aerolisin/ETX pore-forming domain"/>
    <property type="match status" value="1"/>
</dbReference>
<dbReference type="Gene3D" id="2.170.15.10">
    <property type="entry name" value="Proaerolysin, chain A, domain 3"/>
    <property type="match status" value="1"/>
</dbReference>
<accession>A0ABR0C7A4</accession>
<evidence type="ECO:0000313" key="2">
    <source>
        <dbReference type="EMBL" id="KAK4092132.1"/>
    </source>
</evidence>
<dbReference type="EMBL" id="JAWRVI010000009">
    <property type="protein sequence ID" value="KAK4092132.1"/>
    <property type="molecule type" value="Genomic_DNA"/>
</dbReference>
<organism evidence="2 3">
    <name type="scientific">Purpureocillium lilacinum</name>
    <name type="common">Paecilomyces lilacinus</name>
    <dbReference type="NCBI Taxonomy" id="33203"/>
    <lineage>
        <taxon>Eukaryota</taxon>
        <taxon>Fungi</taxon>
        <taxon>Dikarya</taxon>
        <taxon>Ascomycota</taxon>
        <taxon>Pezizomycotina</taxon>
        <taxon>Sordariomycetes</taxon>
        <taxon>Hypocreomycetidae</taxon>
        <taxon>Hypocreales</taxon>
        <taxon>Ophiocordycipitaceae</taxon>
        <taxon>Purpureocillium</taxon>
    </lineage>
</organism>
<evidence type="ECO:0000256" key="1">
    <source>
        <dbReference type="SAM" id="Phobius"/>
    </source>
</evidence>
<name>A0ABR0C7A4_PURLI</name>
<sequence length="304" mass="33358">MSAGLNRSWSSLSHSTLVAASIPSVMAIYTLFEMTLGALILVAMFASGACSGVADTGADAMKVLSHIESNFKIDETSPPYLDSEKYWEGTCVQNWGKCPNLGKYRRNWLANGTATVYYKASLEESAINTDSNVTQKLVLSKSTSITESRTQGWTIGGKISGTVGEDGNSVGAEISASYSDTSTTGRTDTRQVSYEMWCKPRHECRIETWTFHVKVTGFCHWKPMLDCAGQHDQCASPIGGCAQFNDVYHDNCFVKRPAHSCEVQTPLYEESGEPFAQIVWISVPMDAGPKRSELELIPEYRIIG</sequence>
<keyword evidence="3" id="KW-1185">Reference proteome</keyword>
<feature type="transmembrane region" description="Helical" evidence="1">
    <location>
        <begin position="12"/>
        <end position="32"/>
    </location>
</feature>
<proteinExistence type="predicted"/>
<keyword evidence="1" id="KW-0812">Transmembrane</keyword>
<protein>
    <submittedName>
        <fullName evidence="2">Uncharacterized protein</fullName>
    </submittedName>
</protein>
<gene>
    <name evidence="2" type="ORF">Purlil1_3385</name>
</gene>
<keyword evidence="1" id="KW-1133">Transmembrane helix</keyword>
<dbReference type="Proteomes" id="UP001287286">
    <property type="component" value="Unassembled WGS sequence"/>
</dbReference>
<reference evidence="2 3" key="1">
    <citation type="journal article" date="2024" name="Microbiol. Resour. Announc.">
        <title>Genome annotations for the ascomycete fungi Trichoderma harzianum, Trichoderma aggressivum, and Purpureocillium lilacinum.</title>
        <authorList>
            <person name="Beijen E.P.W."/>
            <person name="Ohm R.A."/>
        </authorList>
    </citation>
    <scope>NUCLEOTIDE SEQUENCE [LARGE SCALE GENOMIC DNA]</scope>
    <source>
        <strain evidence="2 3">CBS 150709</strain>
    </source>
</reference>
<comment type="caution">
    <text evidence="2">The sequence shown here is derived from an EMBL/GenBank/DDBJ whole genome shotgun (WGS) entry which is preliminary data.</text>
</comment>
<keyword evidence="1" id="KW-0472">Membrane</keyword>